<dbReference type="Gene3D" id="3.50.50.60">
    <property type="entry name" value="FAD/NAD(P)-binding domain"/>
    <property type="match status" value="1"/>
</dbReference>
<evidence type="ECO:0008006" key="6">
    <source>
        <dbReference type="Google" id="ProtNLM"/>
    </source>
</evidence>
<gene>
    <name evidence="4" type="ORF">TeGR_g145</name>
</gene>
<keyword evidence="3" id="KW-0732">Signal</keyword>
<dbReference type="PANTHER" id="PTHR13789:SF309">
    <property type="entry name" value="PUTATIVE (AFU_ORTHOLOGUE AFUA_6G14510)-RELATED"/>
    <property type="match status" value="1"/>
</dbReference>
<proteinExistence type="predicted"/>
<name>A0ABQ6MBN0_9STRA</name>
<dbReference type="PRINTS" id="PR00420">
    <property type="entry name" value="RNGMNOXGNASE"/>
</dbReference>
<dbReference type="InterPro" id="IPR036188">
    <property type="entry name" value="FAD/NAD-bd_sf"/>
</dbReference>
<dbReference type="PANTHER" id="PTHR13789">
    <property type="entry name" value="MONOOXYGENASE"/>
    <property type="match status" value="1"/>
</dbReference>
<feature type="signal peptide" evidence="3">
    <location>
        <begin position="1"/>
        <end position="20"/>
    </location>
</feature>
<reference evidence="4 5" key="1">
    <citation type="journal article" date="2023" name="Commun. Biol.">
        <title>Genome analysis of Parmales, the sister group of diatoms, reveals the evolutionary specialization of diatoms from phago-mixotrophs to photoautotrophs.</title>
        <authorList>
            <person name="Ban H."/>
            <person name="Sato S."/>
            <person name="Yoshikawa S."/>
            <person name="Yamada K."/>
            <person name="Nakamura Y."/>
            <person name="Ichinomiya M."/>
            <person name="Sato N."/>
            <person name="Blanc-Mathieu R."/>
            <person name="Endo H."/>
            <person name="Kuwata A."/>
            <person name="Ogata H."/>
        </authorList>
    </citation>
    <scope>NUCLEOTIDE SEQUENCE [LARGE SCALE GENOMIC DNA]</scope>
</reference>
<dbReference type="EMBL" id="BRYB01002652">
    <property type="protein sequence ID" value="GMI23367.1"/>
    <property type="molecule type" value="Genomic_DNA"/>
</dbReference>
<protein>
    <recommendedName>
        <fullName evidence="6">FAD-binding domain-containing protein</fullName>
    </recommendedName>
</protein>
<evidence type="ECO:0000313" key="4">
    <source>
        <dbReference type="EMBL" id="GMI23367.1"/>
    </source>
</evidence>
<sequence>MVPTHLFLLTLLLLLPPCSPLAPPLDVAIIGGGPCGLATAIALHKASPSTSVRIYERDPYPFAPKGATVAISRAGWRALRCIDRPVHDELRAACAAVESLRILPIRAGSPATAAPGFARRALFLAGLLNKLLRRLRLRPLPIIKVNLWHSVRCTLAARAVALLGPAALQAGALASVSPSPAGGFSLTFSGAPPVSARVVLACDGASSATRLLCPLEPQAGELLADEGKSVWRGLAPGVAAGGAAFFLRDAEEELLAVTFPAGDGGSSWTVAAKALEGKSKGPADALERLLGVLPPRDPSYEPLERLYRCVEATPAGAIENRLKIRRFGEGAPPFGAATSGLAFLGDAAHPVRPTGEGIALALEDAWALGDVVKRAGGVGPDQLRAYEVGRLPRVRQVSGRVKKVADAYYKGGGGGDEPVEKVERMRMKPL</sequence>
<feature type="chain" id="PRO_5047283175" description="FAD-binding domain-containing protein" evidence="3">
    <location>
        <begin position="21"/>
        <end position="430"/>
    </location>
</feature>
<dbReference type="Proteomes" id="UP001165060">
    <property type="component" value="Unassembled WGS sequence"/>
</dbReference>
<keyword evidence="2" id="KW-0503">Monooxygenase</keyword>
<keyword evidence="5" id="KW-1185">Reference proteome</keyword>
<dbReference type="SUPFAM" id="SSF51905">
    <property type="entry name" value="FAD/NAD(P)-binding domain"/>
    <property type="match status" value="1"/>
</dbReference>
<organism evidence="4 5">
    <name type="scientific">Tetraparma gracilis</name>
    <dbReference type="NCBI Taxonomy" id="2962635"/>
    <lineage>
        <taxon>Eukaryota</taxon>
        <taxon>Sar</taxon>
        <taxon>Stramenopiles</taxon>
        <taxon>Ochrophyta</taxon>
        <taxon>Bolidophyceae</taxon>
        <taxon>Parmales</taxon>
        <taxon>Triparmaceae</taxon>
        <taxon>Tetraparma</taxon>
    </lineage>
</organism>
<evidence type="ECO:0000256" key="2">
    <source>
        <dbReference type="ARBA" id="ARBA00023033"/>
    </source>
</evidence>
<dbReference type="InterPro" id="IPR050493">
    <property type="entry name" value="FAD-dep_Monooxygenase_BioMet"/>
</dbReference>
<accession>A0ABQ6MBN0</accession>
<comment type="caution">
    <text evidence="4">The sequence shown here is derived from an EMBL/GenBank/DDBJ whole genome shotgun (WGS) entry which is preliminary data.</text>
</comment>
<keyword evidence="1" id="KW-0560">Oxidoreductase</keyword>
<evidence type="ECO:0000256" key="3">
    <source>
        <dbReference type="SAM" id="SignalP"/>
    </source>
</evidence>
<evidence type="ECO:0000313" key="5">
    <source>
        <dbReference type="Proteomes" id="UP001165060"/>
    </source>
</evidence>
<evidence type="ECO:0000256" key="1">
    <source>
        <dbReference type="ARBA" id="ARBA00023002"/>
    </source>
</evidence>